<dbReference type="GO" id="GO:0051301">
    <property type="term" value="P:cell division"/>
    <property type="evidence" value="ECO:0007669"/>
    <property type="project" value="UniProtKB-KW"/>
</dbReference>
<comment type="function">
    <text evidence="8">Catalyzes the addition of meso-diaminopimelic acid to the nucleotide precursor UDP-N-acetylmuramoyl-L-alanyl-D-glutamate (UMAG) in the biosynthesis of bacterial cell-wall peptidoglycan.</text>
</comment>
<dbReference type="InterPro" id="IPR036615">
    <property type="entry name" value="Mur_ligase_C_dom_sf"/>
</dbReference>
<dbReference type="EMBL" id="SRHU01000008">
    <property type="protein sequence ID" value="TFZ42797.1"/>
    <property type="molecule type" value="Genomic_DNA"/>
</dbReference>
<keyword evidence="8" id="KW-0067">ATP-binding</keyword>
<feature type="binding site" evidence="8">
    <location>
        <position position="181"/>
    </location>
    <ligand>
        <name>UDP-N-acetyl-alpha-D-muramoyl-L-alanyl-D-glutamate</name>
        <dbReference type="ChEBI" id="CHEBI:83900"/>
    </ligand>
</feature>
<proteinExistence type="inferred from homology"/>
<evidence type="ECO:0000256" key="7">
    <source>
        <dbReference type="ARBA" id="ARBA00023316"/>
    </source>
</evidence>
<reference evidence="13 15" key="2">
    <citation type="journal article" date="2020" name="Int. J. Syst. Evol. Microbiol.">
        <title>Vagococcus xieshaowenii sp. nov., isolated from snow finch (Montifringilla taczanowskii) cloacal content.</title>
        <authorList>
            <person name="Ge Y."/>
            <person name="Yang J."/>
            <person name="Lai X.H."/>
            <person name="Zhang G."/>
            <person name="Jin D."/>
            <person name="Lu S."/>
            <person name="Wang B."/>
            <person name="Huang Y."/>
            <person name="Huang Y."/>
            <person name="Ren Z."/>
            <person name="Zhang X."/>
            <person name="Xu J."/>
        </authorList>
    </citation>
    <scope>NUCLEOTIDE SEQUENCE [LARGE SCALE GENOMIC DNA]</scope>
    <source>
        <strain evidence="15">personal::cf-49</strain>
        <strain evidence="13">Personal::cf-49</strain>
    </source>
</reference>
<dbReference type="Proteomes" id="UP000296883">
    <property type="component" value="Chromosome"/>
</dbReference>
<dbReference type="Gene3D" id="3.40.1390.10">
    <property type="entry name" value="MurE/MurF, N-terminal domain"/>
    <property type="match status" value="1"/>
</dbReference>
<feature type="binding site" evidence="8">
    <location>
        <begin position="410"/>
        <end position="413"/>
    </location>
    <ligand>
        <name>meso-2,6-diaminopimelate</name>
        <dbReference type="ChEBI" id="CHEBI:57791"/>
    </ligand>
</feature>
<dbReference type="GO" id="GO:0005524">
    <property type="term" value="F:ATP binding"/>
    <property type="evidence" value="ECO:0007669"/>
    <property type="project" value="UniProtKB-UniRule"/>
</dbReference>
<feature type="modified residue" description="N6-carboxylysine" evidence="8">
    <location>
        <position position="221"/>
    </location>
</feature>
<feature type="binding site" evidence="8">
    <location>
        <position position="33"/>
    </location>
    <ligand>
        <name>UDP-N-acetyl-alpha-D-muramoyl-L-alanyl-D-glutamate</name>
        <dbReference type="ChEBI" id="CHEBI:83900"/>
    </ligand>
</feature>
<keyword evidence="8 14" id="KW-0436">Ligase</keyword>
<dbReference type="RefSeq" id="WP_135253678.1">
    <property type="nucleotide sequence ID" value="NZ_CP038865.1"/>
</dbReference>
<dbReference type="Pfam" id="PF02875">
    <property type="entry name" value="Mur_ligase_C"/>
    <property type="match status" value="1"/>
</dbReference>
<keyword evidence="3 8" id="KW-0132">Cell division</keyword>
<comment type="similarity">
    <text evidence="2 8">Belongs to the MurCDEF family. MurE subfamily.</text>
</comment>
<evidence type="ECO:0000259" key="11">
    <source>
        <dbReference type="Pfam" id="PF02875"/>
    </source>
</evidence>
<dbReference type="InterPro" id="IPR004101">
    <property type="entry name" value="Mur_ligase_C"/>
</dbReference>
<dbReference type="Gene3D" id="3.90.190.20">
    <property type="entry name" value="Mur ligase, C-terminal domain"/>
    <property type="match status" value="1"/>
</dbReference>
<dbReference type="Pfam" id="PF08245">
    <property type="entry name" value="Mur_ligase_M"/>
    <property type="match status" value="1"/>
</dbReference>
<evidence type="ECO:0000313" key="13">
    <source>
        <dbReference type="EMBL" id="QCA28447.1"/>
    </source>
</evidence>
<evidence type="ECO:0000256" key="3">
    <source>
        <dbReference type="ARBA" id="ARBA00022618"/>
    </source>
</evidence>
<feature type="binding site" evidence="8">
    <location>
        <position position="153"/>
    </location>
    <ligand>
        <name>UDP-N-acetyl-alpha-D-muramoyl-L-alanyl-D-glutamate</name>
        <dbReference type="ChEBI" id="CHEBI:83900"/>
    </ligand>
</feature>
<dbReference type="InterPro" id="IPR036565">
    <property type="entry name" value="Mur-like_cat_sf"/>
</dbReference>
<evidence type="ECO:0000256" key="9">
    <source>
        <dbReference type="RuleBase" id="RU004135"/>
    </source>
</evidence>
<gene>
    <name evidence="8" type="primary">murE</name>
    <name evidence="14" type="ORF">E4031_02100</name>
    <name evidence="13" type="ORF">E4Z98_03640</name>
</gene>
<keyword evidence="15" id="KW-1185">Reference proteome</keyword>
<accession>A0AAJ5EFT6</accession>
<evidence type="ECO:0000259" key="12">
    <source>
        <dbReference type="Pfam" id="PF08245"/>
    </source>
</evidence>
<feature type="binding site" evidence="8">
    <location>
        <begin position="112"/>
        <end position="118"/>
    </location>
    <ligand>
        <name>ATP</name>
        <dbReference type="ChEBI" id="CHEBI:30616"/>
    </ligand>
</feature>
<dbReference type="Pfam" id="PF01225">
    <property type="entry name" value="Mur_ligase"/>
    <property type="match status" value="1"/>
</dbReference>
<evidence type="ECO:0000313" key="16">
    <source>
        <dbReference type="Proteomes" id="UP000297725"/>
    </source>
</evidence>
<dbReference type="NCBIfam" id="TIGR01085">
    <property type="entry name" value="murE"/>
    <property type="match status" value="1"/>
</dbReference>
<feature type="domain" description="Mur ligase C-terminal" evidence="11">
    <location>
        <begin position="337"/>
        <end position="462"/>
    </location>
</feature>
<evidence type="ECO:0000256" key="6">
    <source>
        <dbReference type="ARBA" id="ARBA00023306"/>
    </source>
</evidence>
<protein>
    <recommendedName>
        <fullName evidence="8">UDP-N-acetylmuramoyl-L-alanyl-D-glutamate--2,6-diaminopimelate ligase</fullName>
        <ecNumber evidence="8">6.3.2.13</ecNumber>
    </recommendedName>
    <alternativeName>
        <fullName evidence="8">Meso-A2pm-adding enzyme</fullName>
    </alternativeName>
    <alternativeName>
        <fullName evidence="8">Meso-diaminopimelate-adding enzyme</fullName>
    </alternativeName>
    <alternativeName>
        <fullName evidence="8">UDP-MurNAc-L-Ala-D-Glu:meso-diaminopimelate ligase</fullName>
    </alternativeName>
    <alternativeName>
        <fullName evidence="8">UDP-MurNAc-tripeptide synthetase</fullName>
    </alternativeName>
    <alternativeName>
        <fullName evidence="8">UDP-N-acetylmuramyl-tripeptide synthetase</fullName>
    </alternativeName>
</protein>
<evidence type="ECO:0000259" key="10">
    <source>
        <dbReference type="Pfam" id="PF01225"/>
    </source>
</evidence>
<evidence type="ECO:0000256" key="2">
    <source>
        <dbReference type="ARBA" id="ARBA00005898"/>
    </source>
</evidence>
<feature type="binding site" evidence="8">
    <location>
        <begin position="154"/>
        <end position="155"/>
    </location>
    <ligand>
        <name>UDP-N-acetyl-alpha-D-muramoyl-L-alanyl-D-glutamate</name>
        <dbReference type="ChEBI" id="CHEBI:83900"/>
    </ligand>
</feature>
<organism evidence="14 16">
    <name type="scientific">Vagococcus xieshaowenii</name>
    <dbReference type="NCBI Taxonomy" id="2562451"/>
    <lineage>
        <taxon>Bacteria</taxon>
        <taxon>Bacillati</taxon>
        <taxon>Bacillota</taxon>
        <taxon>Bacilli</taxon>
        <taxon>Lactobacillales</taxon>
        <taxon>Enterococcaceae</taxon>
        <taxon>Vagococcus</taxon>
    </lineage>
</organism>
<dbReference type="Gene3D" id="3.40.1190.10">
    <property type="entry name" value="Mur-like, catalytic domain"/>
    <property type="match status" value="1"/>
</dbReference>
<dbReference type="GO" id="GO:0008765">
    <property type="term" value="F:UDP-N-acetylmuramoylalanyl-D-glutamate-2,6-diaminopimelate ligase activity"/>
    <property type="evidence" value="ECO:0007669"/>
    <property type="project" value="UniProtKB-UniRule"/>
</dbReference>
<dbReference type="PANTHER" id="PTHR23135">
    <property type="entry name" value="MUR LIGASE FAMILY MEMBER"/>
    <property type="match status" value="1"/>
</dbReference>
<comment type="pathway">
    <text evidence="1 8 9">Cell wall biogenesis; peptidoglycan biosynthesis.</text>
</comment>
<comment type="subcellular location">
    <subcellularLocation>
        <location evidence="8 9">Cytoplasm</location>
    </subcellularLocation>
</comment>
<keyword evidence="8" id="KW-0460">Magnesium</keyword>
<dbReference type="HAMAP" id="MF_00208">
    <property type="entry name" value="MurE"/>
    <property type="match status" value="1"/>
</dbReference>
<dbReference type="SUPFAM" id="SSF53623">
    <property type="entry name" value="MurD-like peptide ligases, catalytic domain"/>
    <property type="match status" value="1"/>
</dbReference>
<dbReference type="SUPFAM" id="SSF63418">
    <property type="entry name" value="MurE/MurF N-terminal domain"/>
    <property type="match status" value="1"/>
</dbReference>
<evidence type="ECO:0000256" key="1">
    <source>
        <dbReference type="ARBA" id="ARBA00004752"/>
    </source>
</evidence>
<evidence type="ECO:0000256" key="4">
    <source>
        <dbReference type="ARBA" id="ARBA00022960"/>
    </source>
</evidence>
<name>A0AAJ5EFT6_9ENTE</name>
<keyword evidence="8" id="KW-0547">Nucleotide-binding</keyword>
<comment type="caution">
    <text evidence="8">Lacks conserved residue(s) required for the propagation of feature annotation.</text>
</comment>
<feature type="domain" description="Mur ligase N-terminal catalytic" evidence="10">
    <location>
        <begin position="26"/>
        <end position="98"/>
    </location>
</feature>
<dbReference type="EMBL" id="CP038865">
    <property type="protein sequence ID" value="QCA28447.1"/>
    <property type="molecule type" value="Genomic_DNA"/>
</dbReference>
<feature type="binding site" evidence="8">
    <location>
        <position position="464"/>
    </location>
    <ligand>
        <name>meso-2,6-diaminopimelate</name>
        <dbReference type="ChEBI" id="CHEBI:57791"/>
    </ligand>
</feature>
<keyword evidence="5 8" id="KW-0573">Peptidoglycan synthesis</keyword>
<feature type="binding site" evidence="8">
    <location>
        <position position="460"/>
    </location>
    <ligand>
        <name>meso-2,6-diaminopimelate</name>
        <dbReference type="ChEBI" id="CHEBI:57791"/>
    </ligand>
</feature>
<dbReference type="EC" id="6.3.2.13" evidence="8"/>
<dbReference type="Proteomes" id="UP000297725">
    <property type="component" value="Unassembled WGS sequence"/>
</dbReference>
<dbReference type="InterPro" id="IPR035911">
    <property type="entry name" value="MurE/MurF_N"/>
</dbReference>
<evidence type="ECO:0000256" key="5">
    <source>
        <dbReference type="ARBA" id="ARBA00022984"/>
    </source>
</evidence>
<keyword evidence="8" id="KW-0963">Cytoplasm</keyword>
<comment type="catalytic activity">
    <reaction evidence="8">
        <text>UDP-N-acetyl-alpha-D-muramoyl-L-alanyl-D-glutamate + meso-2,6-diaminopimelate + ATP = UDP-N-acetyl-alpha-D-muramoyl-L-alanyl-gamma-D-glutamyl-meso-2,6-diaminopimelate + ADP + phosphate + H(+)</text>
        <dbReference type="Rhea" id="RHEA:23676"/>
        <dbReference type="ChEBI" id="CHEBI:15378"/>
        <dbReference type="ChEBI" id="CHEBI:30616"/>
        <dbReference type="ChEBI" id="CHEBI:43474"/>
        <dbReference type="ChEBI" id="CHEBI:57791"/>
        <dbReference type="ChEBI" id="CHEBI:83900"/>
        <dbReference type="ChEBI" id="CHEBI:83905"/>
        <dbReference type="ChEBI" id="CHEBI:456216"/>
        <dbReference type="EC" id="6.3.2.13"/>
    </reaction>
</comment>
<dbReference type="NCBIfam" id="NF001126">
    <property type="entry name" value="PRK00139.1-4"/>
    <property type="match status" value="1"/>
</dbReference>
<keyword evidence="7 8" id="KW-0961">Cell wall biogenesis/degradation</keyword>
<dbReference type="GO" id="GO:0005737">
    <property type="term" value="C:cytoplasm"/>
    <property type="evidence" value="ECO:0007669"/>
    <property type="project" value="UniProtKB-SubCell"/>
</dbReference>
<comment type="cofactor">
    <cofactor evidence="8">
        <name>Mg(2+)</name>
        <dbReference type="ChEBI" id="CHEBI:18420"/>
    </cofactor>
</comment>
<keyword evidence="4 8" id="KW-0133">Cell shape</keyword>
<dbReference type="GO" id="GO:0071555">
    <property type="term" value="P:cell wall organization"/>
    <property type="evidence" value="ECO:0007669"/>
    <property type="project" value="UniProtKB-KW"/>
</dbReference>
<dbReference type="InterPro" id="IPR005761">
    <property type="entry name" value="UDP-N-AcMur-Glu-dNH2Pim_ligase"/>
</dbReference>
<dbReference type="InterPro" id="IPR013221">
    <property type="entry name" value="Mur_ligase_cen"/>
</dbReference>
<feature type="binding site" evidence="8">
    <location>
        <position position="189"/>
    </location>
    <ligand>
        <name>UDP-N-acetyl-alpha-D-muramoyl-L-alanyl-D-glutamate</name>
        <dbReference type="ChEBI" id="CHEBI:83900"/>
    </ligand>
</feature>
<dbReference type="GO" id="GO:0008360">
    <property type="term" value="P:regulation of cell shape"/>
    <property type="evidence" value="ECO:0007669"/>
    <property type="project" value="UniProtKB-KW"/>
</dbReference>
<dbReference type="GO" id="GO:0000287">
    <property type="term" value="F:magnesium ion binding"/>
    <property type="evidence" value="ECO:0007669"/>
    <property type="project" value="UniProtKB-UniRule"/>
</dbReference>
<dbReference type="SUPFAM" id="SSF53244">
    <property type="entry name" value="MurD-like peptide ligases, peptide-binding domain"/>
    <property type="match status" value="1"/>
</dbReference>
<keyword evidence="6 8" id="KW-0131">Cell cycle</keyword>
<feature type="binding site" evidence="8">
    <location>
        <position position="386"/>
    </location>
    <ligand>
        <name>meso-2,6-diaminopimelate</name>
        <dbReference type="ChEBI" id="CHEBI:57791"/>
    </ligand>
</feature>
<dbReference type="GO" id="GO:0009252">
    <property type="term" value="P:peptidoglycan biosynthetic process"/>
    <property type="evidence" value="ECO:0007669"/>
    <property type="project" value="UniProtKB-UniRule"/>
</dbReference>
<sequence>MKLTQLIEYLVIHETSLTEKQMTEDISFITQDTRKVLKNSLFIAIKGATFDGHSMIEQAVEKGAKAVIVEQVPTNVNLPYILVADTKKAMAQLANAYYGNPSETIKVVGVTGTNGKTTITHLIDQLASSIDKRTGVIGTMYNKVVNKIIPTANTTPDSITLQQLFNEMNEENVDVCAMEVSSHGLIHGRTWGVDFDIAVFTNFTQDHLDFHETMEKYFYAKSLLFSQLGNGYDAKRKLAVINIDSPHGRELMTCTAQNILTYGCSDNANLQAQHITVTSKGTRFDLVYNGTCYPVTTSLIGDFNVYNILAAVGACIGLEYPLEEVIMAITTLKPVKGRFELVDNCKEAVAIVDYAHTPDGLENILQTAQKIATKKIYCVIGCGGDRDKVKRPLMANISLKYADMSIFTSDNPRTEDPIDILNDMCGHLTSDKFIQLVDRQEAIEYALAQAEPGDLVIVAGKGHENYQIMGKEKVYFDDCEMIKGFVNKESL</sequence>
<comment type="PTM">
    <text evidence="8">Carboxylation is probably crucial for Mg(2+) binding and, consequently, for the gamma-phosphate positioning of ATP.</text>
</comment>
<dbReference type="AlphaFoldDB" id="A0AAJ5EFT6"/>
<dbReference type="PANTHER" id="PTHR23135:SF4">
    <property type="entry name" value="UDP-N-ACETYLMURAMOYL-L-ALANYL-D-GLUTAMATE--2,6-DIAMINOPIMELATE LIGASE MURE HOMOLOG, CHLOROPLASTIC"/>
    <property type="match status" value="1"/>
</dbReference>
<evidence type="ECO:0000313" key="14">
    <source>
        <dbReference type="EMBL" id="TFZ42797.1"/>
    </source>
</evidence>
<reference evidence="14 16" key="1">
    <citation type="submission" date="2019-03" db="EMBL/GenBank/DDBJ databases">
        <title>Vagococcus sp. was isolated fron gut of Carduelis flavirostris.</title>
        <authorList>
            <person name="Ge Y."/>
        </authorList>
    </citation>
    <scope>NUCLEOTIDE SEQUENCE [LARGE SCALE GENOMIC DNA]</scope>
    <source>
        <strain evidence="14 16">CF-210</strain>
    </source>
</reference>
<dbReference type="NCBIfam" id="NF001124">
    <property type="entry name" value="PRK00139.1-2"/>
    <property type="match status" value="1"/>
</dbReference>
<feature type="domain" description="Mur ligase central" evidence="12">
    <location>
        <begin position="110"/>
        <end position="314"/>
    </location>
</feature>
<feature type="short sequence motif" description="Meso-diaminopimelate recognition motif" evidence="8">
    <location>
        <begin position="410"/>
        <end position="413"/>
    </location>
</feature>
<evidence type="ECO:0000313" key="15">
    <source>
        <dbReference type="Proteomes" id="UP000296883"/>
    </source>
</evidence>
<evidence type="ECO:0000256" key="8">
    <source>
        <dbReference type="HAMAP-Rule" id="MF_00208"/>
    </source>
</evidence>
<dbReference type="InterPro" id="IPR000713">
    <property type="entry name" value="Mur_ligase_N"/>
</dbReference>